<dbReference type="PANTHER" id="PTHR34183">
    <property type="entry name" value="ENDOLYTIC PEPTIDOGLYCAN TRANSGLYCOSYLASE RLPA"/>
    <property type="match status" value="1"/>
</dbReference>
<dbReference type="Pfam" id="PF03330">
    <property type="entry name" value="DPBB_1"/>
    <property type="match status" value="1"/>
</dbReference>
<keyword evidence="7" id="KW-1185">Reference proteome</keyword>
<dbReference type="HAMAP" id="MF_02071">
    <property type="entry name" value="RlpA"/>
    <property type="match status" value="1"/>
</dbReference>
<protein>
    <recommendedName>
        <fullName evidence="3">Probable endolytic peptidoglycan transglycosylase RlpA</fullName>
        <ecNumber evidence="3">4.2.2.-</ecNumber>
    </recommendedName>
</protein>
<evidence type="ECO:0000256" key="1">
    <source>
        <dbReference type="ARBA" id="ARBA00023239"/>
    </source>
</evidence>
<feature type="chain" id="PRO_5015792165" description="Probable endolytic peptidoglycan transglycosylase RlpA" evidence="3">
    <location>
        <begin position="20"/>
        <end position="164"/>
    </location>
</feature>
<dbReference type="InterPro" id="IPR034718">
    <property type="entry name" value="RlpA"/>
</dbReference>
<keyword evidence="2 3" id="KW-0961">Cell wall biogenesis/degradation</keyword>
<dbReference type="RefSeq" id="WP_116759674.1">
    <property type="nucleotide sequence ID" value="NZ_QCZH01000001.1"/>
</dbReference>
<proteinExistence type="inferred from homology"/>
<keyword evidence="3" id="KW-0732">Signal</keyword>
<comment type="function">
    <text evidence="3">Lytic transglycosylase with a strong preference for naked glycan strands that lack stem peptides.</text>
</comment>
<dbReference type="EMBL" id="QCZH01000001">
    <property type="protein sequence ID" value="PWA11416.1"/>
    <property type="molecule type" value="Genomic_DNA"/>
</dbReference>
<gene>
    <name evidence="3" type="primary">rlpA</name>
    <name evidence="6" type="ORF">DB891_00965</name>
</gene>
<dbReference type="GO" id="GO:0008932">
    <property type="term" value="F:lytic endotransglycosylase activity"/>
    <property type="evidence" value="ECO:0007669"/>
    <property type="project" value="UniProtKB-UniRule"/>
</dbReference>
<dbReference type="InterPro" id="IPR036908">
    <property type="entry name" value="RlpA-like_sf"/>
</dbReference>
<dbReference type="AlphaFoldDB" id="A0A2U1K1N1"/>
<evidence type="ECO:0000256" key="4">
    <source>
        <dbReference type="RuleBase" id="RU003495"/>
    </source>
</evidence>
<dbReference type="NCBIfam" id="TIGR00413">
    <property type="entry name" value="rlpA"/>
    <property type="match status" value="1"/>
</dbReference>
<dbReference type="InterPro" id="IPR009009">
    <property type="entry name" value="RlpA-like_DPBB"/>
</dbReference>
<organism evidence="6 7">
    <name type="scientific">Flavobacterium laiguense</name>
    <dbReference type="NCBI Taxonomy" id="2169409"/>
    <lineage>
        <taxon>Bacteria</taxon>
        <taxon>Pseudomonadati</taxon>
        <taxon>Bacteroidota</taxon>
        <taxon>Flavobacteriia</taxon>
        <taxon>Flavobacteriales</taxon>
        <taxon>Flavobacteriaceae</taxon>
        <taxon>Flavobacterium</taxon>
    </lineage>
</organism>
<feature type="domain" description="RlpA-like protein double-psi beta-barrel" evidence="5">
    <location>
        <begin position="70"/>
        <end position="157"/>
    </location>
</feature>
<dbReference type="Proteomes" id="UP000245618">
    <property type="component" value="Unassembled WGS sequence"/>
</dbReference>
<dbReference type="GO" id="GO:0000270">
    <property type="term" value="P:peptidoglycan metabolic process"/>
    <property type="evidence" value="ECO:0007669"/>
    <property type="project" value="UniProtKB-UniRule"/>
</dbReference>
<evidence type="ECO:0000313" key="6">
    <source>
        <dbReference type="EMBL" id="PWA11416.1"/>
    </source>
</evidence>
<dbReference type="InterPro" id="IPR012997">
    <property type="entry name" value="RplA"/>
</dbReference>
<dbReference type="GO" id="GO:0071555">
    <property type="term" value="P:cell wall organization"/>
    <property type="evidence" value="ECO:0007669"/>
    <property type="project" value="UniProtKB-KW"/>
</dbReference>
<comment type="similarity">
    <text evidence="3 4">Belongs to the RlpA family.</text>
</comment>
<dbReference type="EC" id="4.2.2.-" evidence="3"/>
<keyword evidence="6" id="KW-0449">Lipoprotein</keyword>
<dbReference type="CDD" id="cd22268">
    <property type="entry name" value="DPBB_RlpA-like"/>
    <property type="match status" value="1"/>
</dbReference>
<evidence type="ECO:0000256" key="3">
    <source>
        <dbReference type="HAMAP-Rule" id="MF_02071"/>
    </source>
</evidence>
<reference evidence="6 7" key="1">
    <citation type="submission" date="2018-04" db="EMBL/GenBank/DDBJ databases">
        <title>Flavobacterium sp. nov., isolated from glacier ice.</title>
        <authorList>
            <person name="Liu Q."/>
            <person name="Xin Y.-H."/>
        </authorList>
    </citation>
    <scope>NUCLEOTIDE SEQUENCE [LARGE SCALE GENOMIC DNA]</scope>
    <source>
        <strain evidence="6 7">LB2P30</strain>
    </source>
</reference>
<dbReference type="SUPFAM" id="SSF50685">
    <property type="entry name" value="Barwin-like endoglucanases"/>
    <property type="match status" value="1"/>
</dbReference>
<dbReference type="OrthoDB" id="9779128at2"/>
<dbReference type="PANTHER" id="PTHR34183:SF1">
    <property type="entry name" value="ENDOLYTIC PEPTIDOGLYCAN TRANSGLYCOSYLASE RLPA"/>
    <property type="match status" value="1"/>
</dbReference>
<accession>A0A2U1K1N1</accession>
<keyword evidence="1 3" id="KW-0456">Lyase</keyword>
<evidence type="ECO:0000256" key="2">
    <source>
        <dbReference type="ARBA" id="ARBA00023316"/>
    </source>
</evidence>
<evidence type="ECO:0000313" key="7">
    <source>
        <dbReference type="Proteomes" id="UP000245618"/>
    </source>
</evidence>
<feature type="signal peptide" evidence="3">
    <location>
        <begin position="1"/>
        <end position="19"/>
    </location>
</feature>
<sequence precursor="true">MKKIITLLFLLANIGLVSSQSSIINSKKFSINKDTVKKTNKIVEKEVEPVAVAPDTVIVETGKFVFFKKNAHASYYHDKFNGKRTASGKRFDNKKLTAAHRKFPFGTKLRITNEANGKSVIVEVIDRGPFARGREIDLSKKAFMDITSNKSSGAVIVKIEELRK</sequence>
<evidence type="ECO:0000259" key="5">
    <source>
        <dbReference type="Pfam" id="PF03330"/>
    </source>
</evidence>
<comment type="caution">
    <text evidence="6">The sequence shown here is derived from an EMBL/GenBank/DDBJ whole genome shotgun (WGS) entry which is preliminary data.</text>
</comment>
<dbReference type="Gene3D" id="2.40.40.10">
    <property type="entry name" value="RlpA-like domain"/>
    <property type="match status" value="1"/>
</dbReference>
<name>A0A2U1K1N1_9FLAO</name>